<evidence type="ECO:0000256" key="1">
    <source>
        <dbReference type="SAM" id="MobiDB-lite"/>
    </source>
</evidence>
<gene>
    <name evidence="2" type="ORF">GCM10010104_27160</name>
</gene>
<dbReference type="EMBL" id="BAAART010000055">
    <property type="protein sequence ID" value="GAA2231745.1"/>
    <property type="molecule type" value="Genomic_DNA"/>
</dbReference>
<feature type="region of interest" description="Disordered" evidence="1">
    <location>
        <begin position="14"/>
        <end position="54"/>
    </location>
</feature>
<comment type="caution">
    <text evidence="2">The sequence shown here is derived from an EMBL/GenBank/DDBJ whole genome shotgun (WGS) entry which is preliminary data.</text>
</comment>
<sequence length="81" mass="8936">MRIPVQQVVCVLPAHRRGGAAEQPHGRRIDREDPSGGIHHDQGRAQWPDDRLPDSPFGPWSASLVSRTLHLATASVRESLV</sequence>
<feature type="compositionally biased region" description="Basic and acidic residues" evidence="1">
    <location>
        <begin position="24"/>
        <end position="53"/>
    </location>
</feature>
<evidence type="ECO:0000313" key="3">
    <source>
        <dbReference type="Proteomes" id="UP001501474"/>
    </source>
</evidence>
<keyword evidence="3" id="KW-1185">Reference proteome</keyword>
<dbReference type="Proteomes" id="UP001501474">
    <property type="component" value="Unassembled WGS sequence"/>
</dbReference>
<organism evidence="2 3">
    <name type="scientific">Streptomyces indiaensis</name>
    <dbReference type="NCBI Taxonomy" id="284033"/>
    <lineage>
        <taxon>Bacteria</taxon>
        <taxon>Bacillati</taxon>
        <taxon>Actinomycetota</taxon>
        <taxon>Actinomycetes</taxon>
        <taxon>Kitasatosporales</taxon>
        <taxon>Streptomycetaceae</taxon>
        <taxon>Streptomyces</taxon>
    </lineage>
</organism>
<proteinExistence type="predicted"/>
<evidence type="ECO:0000313" key="2">
    <source>
        <dbReference type="EMBL" id="GAA2231745.1"/>
    </source>
</evidence>
<accession>A0ABN3DI32</accession>
<protein>
    <submittedName>
        <fullName evidence="2">Uncharacterized protein</fullName>
    </submittedName>
</protein>
<name>A0ABN3DI32_9ACTN</name>
<reference evidence="2 3" key="1">
    <citation type="journal article" date="2019" name="Int. J. Syst. Evol. Microbiol.">
        <title>The Global Catalogue of Microorganisms (GCM) 10K type strain sequencing project: providing services to taxonomists for standard genome sequencing and annotation.</title>
        <authorList>
            <consortium name="The Broad Institute Genomics Platform"/>
            <consortium name="The Broad Institute Genome Sequencing Center for Infectious Disease"/>
            <person name="Wu L."/>
            <person name="Ma J."/>
        </authorList>
    </citation>
    <scope>NUCLEOTIDE SEQUENCE [LARGE SCALE GENOMIC DNA]</scope>
    <source>
        <strain evidence="2 3">JCM 3053</strain>
    </source>
</reference>